<keyword evidence="2" id="KW-1185">Reference proteome</keyword>
<dbReference type="Gramene" id="OE9A020622T1">
    <property type="protein sequence ID" value="OE9A020622C1"/>
    <property type="gene ID" value="OE9A020622"/>
</dbReference>
<sequence length="214" mass="24176">MDNKGLRDRVKSLEQQLKTAKACAAISKSKAERALESEKLILDSVKEAAEGLLCVRVDPAEENRRVDARLKAMNAPSGSARDLALTLLHDRVKQAESFTEWCREGLVMVQRSLFPLNPAPSTLEGLFSWYRNPRQVRQKVREQLINGAIVALAFVRAHCPNLDIAKICRGLPLRGDQRANMQGHYDAVRRPAEDVIWQLEWEEDQVLRARGDIP</sequence>
<organism evidence="1 2">
    <name type="scientific">Olea europaea subsp. europaea</name>
    <dbReference type="NCBI Taxonomy" id="158383"/>
    <lineage>
        <taxon>Eukaryota</taxon>
        <taxon>Viridiplantae</taxon>
        <taxon>Streptophyta</taxon>
        <taxon>Embryophyta</taxon>
        <taxon>Tracheophyta</taxon>
        <taxon>Spermatophyta</taxon>
        <taxon>Magnoliopsida</taxon>
        <taxon>eudicotyledons</taxon>
        <taxon>Gunneridae</taxon>
        <taxon>Pentapetalae</taxon>
        <taxon>asterids</taxon>
        <taxon>lamiids</taxon>
        <taxon>Lamiales</taxon>
        <taxon>Oleaceae</taxon>
        <taxon>Oleeae</taxon>
        <taxon>Olea</taxon>
    </lineage>
</organism>
<evidence type="ECO:0000313" key="2">
    <source>
        <dbReference type="Proteomes" id="UP000594638"/>
    </source>
</evidence>
<dbReference type="AlphaFoldDB" id="A0A8S0VKN8"/>
<evidence type="ECO:0000313" key="1">
    <source>
        <dbReference type="EMBL" id="CAA3032919.1"/>
    </source>
</evidence>
<protein>
    <submittedName>
        <fullName evidence="1">Uncharacterized protein</fullName>
    </submittedName>
</protein>
<dbReference type="Proteomes" id="UP000594638">
    <property type="component" value="Unassembled WGS sequence"/>
</dbReference>
<accession>A0A8S0VKN8</accession>
<comment type="caution">
    <text evidence="1">The sequence shown here is derived from an EMBL/GenBank/DDBJ whole genome shotgun (WGS) entry which is preliminary data.</text>
</comment>
<reference evidence="1 2" key="1">
    <citation type="submission" date="2019-12" db="EMBL/GenBank/DDBJ databases">
        <authorList>
            <person name="Alioto T."/>
            <person name="Alioto T."/>
            <person name="Gomez Garrido J."/>
        </authorList>
    </citation>
    <scope>NUCLEOTIDE SEQUENCE [LARGE SCALE GENOMIC DNA]</scope>
</reference>
<dbReference type="OrthoDB" id="2008284at2759"/>
<gene>
    <name evidence="1" type="ORF">OLEA9_A020622</name>
</gene>
<name>A0A8S0VKN8_OLEEU</name>
<dbReference type="EMBL" id="CACTIH010009738">
    <property type="protein sequence ID" value="CAA3032919.1"/>
    <property type="molecule type" value="Genomic_DNA"/>
</dbReference>
<proteinExistence type="predicted"/>